<sequence length="378" mass="43832">MKNLYSEGVKNEEAYETYSHVPVESSYTVEDILAKYLLDFAIEEDTVLGYINDLNTFKEILDKMKDIGFAFSVRDSGARKKHRQKIEKEPLNDKISDSNTSKEFFDHLTVFYQLKAMPIRFFGLPFTIDKTTHYQCAYGCKYYKSRADELKPKKKRVGSKKMGCLAKMTIKHITVYPDYKLEVESDWRKKKKSSHNHPPIIIEPKLKTQKSKSHKTLIKNTTTQKSSKKDEEVILSSTVIKEPDWNYIEEPSSSLKTNEDSKDEQSAKTITLRDDNFLHTLVKFSHTTTTAVFEQVDYKPNEIKIEIAPFEPTENASTIEVYEYQPTIQELQTLFKEKLKNLYTLCNNCSNGSLILRLAGDLEQIEMQLNNDINYSNL</sequence>
<dbReference type="EnsemblMetazoa" id="PHUM625810-RA">
    <property type="protein sequence ID" value="PHUM625810-PA"/>
    <property type="gene ID" value="PHUM625810"/>
</dbReference>
<evidence type="ECO:0000313" key="2">
    <source>
        <dbReference type="EnsemblMetazoa" id="PHUM625810-PA"/>
    </source>
</evidence>
<dbReference type="HOGENOM" id="CLU_732173_0_0_1"/>
<accession>E0VND6</accession>
<dbReference type="EMBL" id="DS235336">
    <property type="protein sequence ID" value="EEB14892.1"/>
    <property type="molecule type" value="Genomic_DNA"/>
</dbReference>
<reference evidence="1" key="1">
    <citation type="submission" date="2007-04" db="EMBL/GenBank/DDBJ databases">
        <title>Annotation of Pediculus humanus corporis strain USDA.</title>
        <authorList>
            <person name="Kirkness E."/>
            <person name="Hannick L."/>
            <person name="Hass B."/>
            <person name="Bruggner R."/>
            <person name="Lawson D."/>
            <person name="Bidwell S."/>
            <person name="Joardar V."/>
            <person name="Caler E."/>
            <person name="Walenz B."/>
            <person name="Inman J."/>
            <person name="Schobel S."/>
            <person name="Galinsky K."/>
            <person name="Amedeo P."/>
            <person name="Strausberg R."/>
        </authorList>
    </citation>
    <scope>NUCLEOTIDE SEQUENCE</scope>
    <source>
        <strain evidence="1">USDA</strain>
    </source>
</reference>
<dbReference type="AlphaFoldDB" id="E0VND6"/>
<dbReference type="EMBL" id="AAZO01003873">
    <property type="status" value="NOT_ANNOTATED_CDS"/>
    <property type="molecule type" value="Genomic_DNA"/>
</dbReference>
<dbReference type="PANTHER" id="PTHR47456:SF1">
    <property type="entry name" value="PHD-TYPE DOMAIN-CONTAINING PROTEIN"/>
    <property type="match status" value="1"/>
</dbReference>
<gene>
    <name evidence="2" type="primary">8239237</name>
    <name evidence="1" type="ORF">Phum_PHUM625810</name>
</gene>
<dbReference type="KEGG" id="phu:Phum_PHUM625810"/>
<evidence type="ECO:0000313" key="3">
    <source>
        <dbReference type="Proteomes" id="UP000009046"/>
    </source>
</evidence>
<dbReference type="PANTHER" id="PTHR47456">
    <property type="entry name" value="PHD-TYPE DOMAIN-CONTAINING PROTEIN"/>
    <property type="match status" value="1"/>
</dbReference>
<organism>
    <name type="scientific">Pediculus humanus subsp. corporis</name>
    <name type="common">Body louse</name>
    <dbReference type="NCBI Taxonomy" id="121224"/>
    <lineage>
        <taxon>Eukaryota</taxon>
        <taxon>Metazoa</taxon>
        <taxon>Ecdysozoa</taxon>
        <taxon>Arthropoda</taxon>
        <taxon>Hexapoda</taxon>
        <taxon>Insecta</taxon>
        <taxon>Pterygota</taxon>
        <taxon>Neoptera</taxon>
        <taxon>Paraneoptera</taxon>
        <taxon>Psocodea</taxon>
        <taxon>Troctomorpha</taxon>
        <taxon>Phthiraptera</taxon>
        <taxon>Anoplura</taxon>
        <taxon>Pediculidae</taxon>
        <taxon>Pediculus</taxon>
    </lineage>
</organism>
<dbReference type="InParanoid" id="E0VND6"/>
<proteinExistence type="predicted"/>
<name>E0VND6_PEDHC</name>
<dbReference type="Pfam" id="PF15299">
    <property type="entry name" value="ALS2CR8"/>
    <property type="match status" value="1"/>
</dbReference>
<dbReference type="GeneID" id="8239237"/>
<protein>
    <recommendedName>
        <fullName evidence="4">FAR1 domain-containing protein</fullName>
    </recommendedName>
</protein>
<reference evidence="2" key="3">
    <citation type="submission" date="2020-05" db="UniProtKB">
        <authorList>
            <consortium name="EnsemblMetazoa"/>
        </authorList>
    </citation>
    <scope>IDENTIFICATION</scope>
    <source>
        <strain evidence="2">USDA</strain>
    </source>
</reference>
<dbReference type="GO" id="GO:0003700">
    <property type="term" value="F:DNA-binding transcription factor activity"/>
    <property type="evidence" value="ECO:0007669"/>
    <property type="project" value="InterPro"/>
</dbReference>
<reference evidence="1" key="2">
    <citation type="submission" date="2007-04" db="EMBL/GenBank/DDBJ databases">
        <title>The genome of the human body louse.</title>
        <authorList>
            <consortium name="The Human Body Louse Genome Consortium"/>
            <person name="Kirkness E."/>
            <person name="Walenz B."/>
            <person name="Hass B."/>
            <person name="Bruggner R."/>
            <person name="Strausberg R."/>
        </authorList>
    </citation>
    <scope>NUCLEOTIDE SEQUENCE</scope>
    <source>
        <strain evidence="1">USDA</strain>
    </source>
</reference>
<dbReference type="Proteomes" id="UP000009046">
    <property type="component" value="Unassembled WGS sequence"/>
</dbReference>
<dbReference type="RefSeq" id="XP_002427630.1">
    <property type="nucleotide sequence ID" value="XM_002427585.1"/>
</dbReference>
<keyword evidence="3" id="KW-1185">Reference proteome</keyword>
<dbReference type="VEuPathDB" id="VectorBase:PHUM625810"/>
<dbReference type="CTD" id="8239237"/>
<dbReference type="eggNOG" id="ENOG502SY7W">
    <property type="taxonomic scope" value="Eukaryota"/>
</dbReference>
<dbReference type="InterPro" id="IPR029309">
    <property type="entry name" value="CaRF"/>
</dbReference>
<evidence type="ECO:0008006" key="4">
    <source>
        <dbReference type="Google" id="ProtNLM"/>
    </source>
</evidence>
<evidence type="ECO:0000313" key="1">
    <source>
        <dbReference type="EMBL" id="EEB14892.1"/>
    </source>
</evidence>